<dbReference type="Pfam" id="PF07833">
    <property type="entry name" value="Cu_amine_oxidN1"/>
    <property type="match status" value="1"/>
</dbReference>
<name>A0A4U0FGE0_9BACL</name>
<evidence type="ECO:0000256" key="5">
    <source>
        <dbReference type="SAM" id="SignalP"/>
    </source>
</evidence>
<dbReference type="InterPro" id="IPR035668">
    <property type="entry name" value="Amicyanin"/>
</dbReference>
<feature type="signal peptide" evidence="5">
    <location>
        <begin position="1"/>
        <end position="31"/>
    </location>
</feature>
<dbReference type="CDD" id="cd04206">
    <property type="entry name" value="CuRO_1_LCC_like"/>
    <property type="match status" value="1"/>
</dbReference>
<dbReference type="GO" id="GO:0016491">
    <property type="term" value="F:oxidoreductase activity"/>
    <property type="evidence" value="ECO:0007669"/>
    <property type="project" value="UniProtKB-KW"/>
</dbReference>
<feature type="region of interest" description="Disordered" evidence="4">
    <location>
        <begin position="472"/>
        <end position="506"/>
    </location>
</feature>
<dbReference type="InterPro" id="IPR008972">
    <property type="entry name" value="Cupredoxin"/>
</dbReference>
<feature type="domain" description="Plastocyanin-like" evidence="6">
    <location>
        <begin position="216"/>
        <end position="312"/>
    </location>
</feature>
<evidence type="ECO:0000313" key="11">
    <source>
        <dbReference type="Proteomes" id="UP000309673"/>
    </source>
</evidence>
<dbReference type="PANTHER" id="PTHR11709">
    <property type="entry name" value="MULTI-COPPER OXIDASE"/>
    <property type="match status" value="1"/>
</dbReference>
<dbReference type="Pfam" id="PF07732">
    <property type="entry name" value="Cu-oxidase_3"/>
    <property type="match status" value="1"/>
</dbReference>
<evidence type="ECO:0000256" key="3">
    <source>
        <dbReference type="ARBA" id="ARBA00023008"/>
    </source>
</evidence>
<evidence type="ECO:0000259" key="9">
    <source>
        <dbReference type="Pfam" id="PF13473"/>
    </source>
</evidence>
<keyword evidence="3" id="KW-0186">Copper</keyword>
<dbReference type="Gene3D" id="3.30.457.10">
    <property type="entry name" value="Copper amine oxidase-like, N-terminal domain"/>
    <property type="match status" value="1"/>
</dbReference>
<comment type="caution">
    <text evidence="10">The sequence shown here is derived from an EMBL/GenBank/DDBJ whole genome shotgun (WGS) entry which is preliminary data.</text>
</comment>
<dbReference type="InterPro" id="IPR028096">
    <property type="entry name" value="EfeO_Cupredoxin"/>
</dbReference>
<dbReference type="Proteomes" id="UP000309673">
    <property type="component" value="Unassembled WGS sequence"/>
</dbReference>
<dbReference type="CDD" id="cd13921">
    <property type="entry name" value="Amicyanin"/>
    <property type="match status" value="1"/>
</dbReference>
<dbReference type="InterPro" id="IPR012854">
    <property type="entry name" value="Cu_amine_oxidase-like_N"/>
</dbReference>
<keyword evidence="2" id="KW-0560">Oxidoreductase</keyword>
<keyword evidence="1" id="KW-0479">Metal-binding</keyword>
<evidence type="ECO:0000259" key="8">
    <source>
        <dbReference type="Pfam" id="PF07833"/>
    </source>
</evidence>
<organism evidence="10 11">
    <name type="scientific">Cohnella pontilimi</name>
    <dbReference type="NCBI Taxonomy" id="2564100"/>
    <lineage>
        <taxon>Bacteria</taxon>
        <taxon>Bacillati</taxon>
        <taxon>Bacillota</taxon>
        <taxon>Bacilli</taxon>
        <taxon>Bacillales</taxon>
        <taxon>Paenibacillaceae</taxon>
        <taxon>Cohnella</taxon>
    </lineage>
</organism>
<sequence>MRRQTALLRCFLFFSSIALFTLLLNGAVGYAGTDSGTVKKFHLYATDGYLTLPDGNKVYVWGYSLQNQQGTAGYPGPTLEVNEGDQVEVTLTNIGPFKKDIKRLAHTIHWHGLDTDQANDGVPHTSPAIQVGESFTYNFTAQHAGTYFYHCHVDTIEHLQMGMQGALIVKAKNGANQVWTGGPSYDKEYIFNVNEIDPVWHKAVEEGRPYDRTAFHPTYWTINGKAYPDTENDPTTMIEGKVGETVLIRFINSGYQPHSFHMHGYHFQIVASDGRPLPAPSTKDTVLIGPGERYDLLVTFDQDGMFPLHSHNVVDNTNNGIYPGGLHTMMEVKKDAGTLAVKSVKMKIGQKTADAAGKTVNLPIAPVVLNGTAYVPLKVVADTFGASLKWSPSDQSVTYLAANKIVQLWMNQKQAKMDGRVKPIAAAPLNKSGSVMIPLPVVNQLLGAKVSYDSKTKQILITAEVKVPATAASDDHANHGGHTGGTSDGGTGTAARGGGGDPLVDITSTSFQPSKLTIKIGQKVKWVNKDKQIHTVTGLELPFDSKNMLTNAEFSYVFDKPGTYTYYCSTHPTMTGEITVTE</sequence>
<evidence type="ECO:0000256" key="1">
    <source>
        <dbReference type="ARBA" id="ARBA00022723"/>
    </source>
</evidence>
<reference evidence="10 11" key="1">
    <citation type="submission" date="2019-04" db="EMBL/GenBank/DDBJ databases">
        <title>Cohnella sp. nov., isolated from soil.</title>
        <authorList>
            <person name="Kim W."/>
        </authorList>
    </citation>
    <scope>NUCLEOTIDE SEQUENCE [LARGE SCALE GENOMIC DNA]</scope>
    <source>
        <strain evidence="10 11">CAU 1483</strain>
    </source>
</reference>
<proteinExistence type="predicted"/>
<evidence type="ECO:0000256" key="4">
    <source>
        <dbReference type="SAM" id="MobiDB-lite"/>
    </source>
</evidence>
<dbReference type="CDD" id="cd04202">
    <property type="entry name" value="CuRO_D2_2dMcoN_like"/>
    <property type="match status" value="1"/>
</dbReference>
<evidence type="ECO:0000259" key="6">
    <source>
        <dbReference type="Pfam" id="PF07731"/>
    </source>
</evidence>
<dbReference type="EMBL" id="SUPK01000001">
    <property type="protein sequence ID" value="TJY43987.1"/>
    <property type="molecule type" value="Genomic_DNA"/>
</dbReference>
<dbReference type="RefSeq" id="WP_136775707.1">
    <property type="nucleotide sequence ID" value="NZ_SUPK01000001.1"/>
</dbReference>
<evidence type="ECO:0000259" key="7">
    <source>
        <dbReference type="Pfam" id="PF07732"/>
    </source>
</evidence>
<feature type="domain" description="Plastocyanin-like" evidence="7">
    <location>
        <begin position="73"/>
        <end position="173"/>
    </location>
</feature>
<dbReference type="InterPro" id="IPR045087">
    <property type="entry name" value="Cu-oxidase_fam"/>
</dbReference>
<feature type="compositionally biased region" description="Gly residues" evidence="4">
    <location>
        <begin position="481"/>
        <end position="501"/>
    </location>
</feature>
<dbReference type="GO" id="GO:0005507">
    <property type="term" value="F:copper ion binding"/>
    <property type="evidence" value="ECO:0007669"/>
    <property type="project" value="InterPro"/>
</dbReference>
<feature type="domain" description="Copper amine oxidase-like N-terminal" evidence="8">
    <location>
        <begin position="356"/>
        <end position="461"/>
    </location>
</feature>
<feature type="domain" description="EfeO-type cupredoxin-like" evidence="9">
    <location>
        <begin position="504"/>
        <end position="580"/>
    </location>
</feature>
<dbReference type="PANTHER" id="PTHR11709:SF394">
    <property type="entry name" value="FI03373P-RELATED"/>
    <property type="match status" value="1"/>
</dbReference>
<dbReference type="SUPFAM" id="SSF55383">
    <property type="entry name" value="Copper amine oxidase, domain N"/>
    <property type="match status" value="2"/>
</dbReference>
<dbReference type="InterPro" id="IPR036582">
    <property type="entry name" value="Mao_N_sf"/>
</dbReference>
<dbReference type="Gene3D" id="2.60.40.420">
    <property type="entry name" value="Cupredoxins - blue copper proteins"/>
    <property type="match status" value="2"/>
</dbReference>
<dbReference type="OrthoDB" id="9757546at2"/>
<dbReference type="SUPFAM" id="SSF49503">
    <property type="entry name" value="Cupredoxins"/>
    <property type="match status" value="3"/>
</dbReference>
<feature type="chain" id="PRO_5038599906" description="Copper oxidase" evidence="5">
    <location>
        <begin position="32"/>
        <end position="582"/>
    </location>
</feature>
<evidence type="ECO:0008006" key="12">
    <source>
        <dbReference type="Google" id="ProtNLM"/>
    </source>
</evidence>
<dbReference type="Pfam" id="PF07731">
    <property type="entry name" value="Cu-oxidase_2"/>
    <property type="match status" value="1"/>
</dbReference>
<dbReference type="AlphaFoldDB" id="A0A4U0FGE0"/>
<evidence type="ECO:0000256" key="2">
    <source>
        <dbReference type="ARBA" id="ARBA00023002"/>
    </source>
</evidence>
<evidence type="ECO:0000313" key="10">
    <source>
        <dbReference type="EMBL" id="TJY43987.1"/>
    </source>
</evidence>
<accession>A0A4U0FGE0</accession>
<keyword evidence="11" id="KW-1185">Reference proteome</keyword>
<protein>
    <recommendedName>
        <fullName evidence="12">Copper oxidase</fullName>
    </recommendedName>
</protein>
<dbReference type="InterPro" id="IPR011706">
    <property type="entry name" value="Cu-oxidase_C"/>
</dbReference>
<keyword evidence="5" id="KW-0732">Signal</keyword>
<gene>
    <name evidence="10" type="ORF">E5161_00900</name>
</gene>
<dbReference type="InterPro" id="IPR011707">
    <property type="entry name" value="Cu-oxidase-like_N"/>
</dbReference>
<dbReference type="Pfam" id="PF13473">
    <property type="entry name" value="Cupredoxin_1"/>
    <property type="match status" value="1"/>
</dbReference>